<evidence type="ECO:0008006" key="3">
    <source>
        <dbReference type="Google" id="ProtNLM"/>
    </source>
</evidence>
<evidence type="ECO:0000313" key="1">
    <source>
        <dbReference type="EMBL" id="KAL0948379.1"/>
    </source>
</evidence>
<comment type="caution">
    <text evidence="1">The sequence shown here is derived from an EMBL/GenBank/DDBJ whole genome shotgun (WGS) entry which is preliminary data.</text>
</comment>
<dbReference type="EMBL" id="JASNQZ010000014">
    <property type="protein sequence ID" value="KAL0948379.1"/>
    <property type="molecule type" value="Genomic_DNA"/>
</dbReference>
<dbReference type="PANTHER" id="PTHR40470">
    <property type="entry name" value="PHYTANOYL-COA DIOXYGENASE FAMILY PROTEIN (AFU_ORTHOLOGUE AFUA_2G15850)"/>
    <property type="match status" value="1"/>
</dbReference>
<accession>A0ABR3IYD0</accession>
<gene>
    <name evidence="1" type="ORF">HGRIS_010961</name>
</gene>
<organism evidence="1 2">
    <name type="scientific">Hohenbuehelia grisea</name>
    <dbReference type="NCBI Taxonomy" id="104357"/>
    <lineage>
        <taxon>Eukaryota</taxon>
        <taxon>Fungi</taxon>
        <taxon>Dikarya</taxon>
        <taxon>Basidiomycota</taxon>
        <taxon>Agaricomycotina</taxon>
        <taxon>Agaricomycetes</taxon>
        <taxon>Agaricomycetidae</taxon>
        <taxon>Agaricales</taxon>
        <taxon>Pleurotineae</taxon>
        <taxon>Pleurotaceae</taxon>
        <taxon>Hohenbuehelia</taxon>
    </lineage>
</organism>
<sequence length="99" mass="11165">MPGAIQVQLKAGETVFYNNNILHCAAYDKDSRRATLHASMGDVRGGSSRARNILQHGLEWMKDPRFFQQHSKTGKEMLRRLIALQESAKSSETKYSLQG</sequence>
<name>A0ABR3IYD0_9AGAR</name>
<keyword evidence="2" id="KW-1185">Reference proteome</keyword>
<proteinExistence type="predicted"/>
<dbReference type="Proteomes" id="UP001556367">
    <property type="component" value="Unassembled WGS sequence"/>
</dbReference>
<evidence type="ECO:0000313" key="2">
    <source>
        <dbReference type="Proteomes" id="UP001556367"/>
    </source>
</evidence>
<reference evidence="2" key="1">
    <citation type="submission" date="2024-06" db="EMBL/GenBank/DDBJ databases">
        <title>Multi-omics analyses provide insights into the biosynthesis of the anticancer antibiotic pleurotin in Hohenbuehelia grisea.</title>
        <authorList>
            <person name="Weaver J.A."/>
            <person name="Alberti F."/>
        </authorList>
    </citation>
    <scope>NUCLEOTIDE SEQUENCE [LARGE SCALE GENOMIC DNA]</scope>
    <source>
        <strain evidence="2">T-177</strain>
    </source>
</reference>
<dbReference type="PANTHER" id="PTHR40470:SF1">
    <property type="entry name" value="PHYTANOYL-COA DIOXYGENASE FAMILY PROTEIN (AFU_ORTHOLOGUE AFUA_2G15850)"/>
    <property type="match status" value="1"/>
</dbReference>
<protein>
    <recommendedName>
        <fullName evidence="3">Phytanoyl-CoA dioxygenase</fullName>
    </recommendedName>
</protein>